<sequence length="411" mass="44410">MGTPKCSGGTAIKREQLSCPDESSEREQPSSLRRRGRALAVAAVVVVAAAIGVSLAVTGGDPEEERQPEVADVMARPDQSPPRELIAAGEVAVSAYYTTKLVQKPGGDAVNAREWSLYDAGTERYEKTDWAWLDVAPGMKTAAVLEGDLPVNRIGLLNLSTGKVQRWIEVDKSVGGVQFSPDGERLVATAYSHHPDGLFRDAPVRVEGDASKGVDAQEVPGPKQSRTGFYVIDVDSGRAEFAERPAEKDSLAAMAGTGRQDFGWSPDGELLWEQRLDQPGRNYYDLNGRLKPLQRQKTDSIFPPVVASPDGKLVTGGFAGGKDGRIVSAVLDAKTGERSAVVPGQQLLAWADDTHLIAWRCDPDQCRPGKGEFRNQLILVGLDSDEVTPLSGFRKAEADYAGRWNPVFTKR</sequence>
<feature type="transmembrane region" description="Helical" evidence="2">
    <location>
        <begin position="38"/>
        <end position="57"/>
    </location>
</feature>
<dbReference type="SUPFAM" id="SSF82171">
    <property type="entry name" value="DPP6 N-terminal domain-like"/>
    <property type="match status" value="1"/>
</dbReference>
<evidence type="ECO:0000256" key="1">
    <source>
        <dbReference type="SAM" id="MobiDB-lite"/>
    </source>
</evidence>
<gene>
    <name evidence="3" type="ORF">P7W03_21835</name>
</gene>
<reference evidence="3" key="1">
    <citation type="submission" date="2023-03" db="EMBL/GenBank/DDBJ databases">
        <title>Borrelidin-producing and root-colonizing Streptomyces rochei is a potent biopesticide for soil-borne oomycete-caused plant diseases.</title>
        <authorList>
            <person name="Zhou D."/>
            <person name="Wang X."/>
            <person name="Navarro-Munoz J.C."/>
            <person name="Li W."/>
            <person name="Li J."/>
            <person name="Jiu M."/>
            <person name="Deng S."/>
            <person name="Ye Y."/>
            <person name="Daly P."/>
            <person name="Wei L."/>
        </authorList>
    </citation>
    <scope>NUCLEOTIDE SEQUENCE</scope>
    <source>
        <strain evidence="3">JK1</strain>
    </source>
</reference>
<dbReference type="Gene3D" id="2.120.10.30">
    <property type="entry name" value="TolB, C-terminal domain"/>
    <property type="match status" value="1"/>
</dbReference>
<evidence type="ECO:0000313" key="3">
    <source>
        <dbReference type="EMBL" id="WMC88043.1"/>
    </source>
</evidence>
<dbReference type="GeneID" id="90944725"/>
<keyword evidence="2" id="KW-0472">Membrane</keyword>
<feature type="region of interest" description="Disordered" evidence="1">
    <location>
        <begin position="59"/>
        <end position="80"/>
    </location>
</feature>
<feature type="region of interest" description="Disordered" evidence="1">
    <location>
        <begin position="1"/>
        <end position="34"/>
    </location>
</feature>
<dbReference type="EMBL" id="CP121271">
    <property type="protein sequence ID" value="WMC88043.1"/>
    <property type="molecule type" value="Genomic_DNA"/>
</dbReference>
<dbReference type="Proteomes" id="UP001231701">
    <property type="component" value="Chromosome"/>
</dbReference>
<keyword evidence="2" id="KW-0812">Transmembrane</keyword>
<dbReference type="AlphaFoldDB" id="A0AAX3ZMT2"/>
<dbReference type="InterPro" id="IPR011042">
    <property type="entry name" value="6-blade_b-propeller_TolB-like"/>
</dbReference>
<organism evidence="3 4">
    <name type="scientific">Streptomyces rochei</name>
    <name type="common">Streptomyces parvullus</name>
    <dbReference type="NCBI Taxonomy" id="1928"/>
    <lineage>
        <taxon>Bacteria</taxon>
        <taxon>Bacillati</taxon>
        <taxon>Actinomycetota</taxon>
        <taxon>Actinomycetes</taxon>
        <taxon>Kitasatosporales</taxon>
        <taxon>Streptomycetaceae</taxon>
        <taxon>Streptomyces</taxon>
        <taxon>Streptomyces rochei group</taxon>
    </lineage>
</organism>
<evidence type="ECO:0008006" key="5">
    <source>
        <dbReference type="Google" id="ProtNLM"/>
    </source>
</evidence>
<accession>A0AAX3ZMT2</accession>
<keyword evidence="2" id="KW-1133">Transmembrane helix</keyword>
<evidence type="ECO:0000256" key="2">
    <source>
        <dbReference type="SAM" id="Phobius"/>
    </source>
</evidence>
<name>A0AAX3ZMT2_STRRO</name>
<proteinExistence type="predicted"/>
<dbReference type="RefSeq" id="WP_306692940.1">
    <property type="nucleotide sequence ID" value="NZ_CP121271.1"/>
</dbReference>
<evidence type="ECO:0000313" key="4">
    <source>
        <dbReference type="Proteomes" id="UP001231701"/>
    </source>
</evidence>
<protein>
    <recommendedName>
        <fullName evidence="5">WD40 repeat domain-containing protein</fullName>
    </recommendedName>
</protein>